<feature type="transmembrane region" description="Helical" evidence="10">
    <location>
        <begin position="172"/>
        <end position="190"/>
    </location>
</feature>
<dbReference type="AlphaFoldDB" id="A0A3M8K5I1"/>
<dbReference type="Proteomes" id="UP000266975">
    <property type="component" value="Unassembled WGS sequence"/>
</dbReference>
<feature type="transmembrane region" description="Helical" evidence="10">
    <location>
        <begin position="241"/>
        <end position="261"/>
    </location>
</feature>
<keyword evidence="9" id="KW-0407">Ion channel</keyword>
<protein>
    <submittedName>
        <fullName evidence="11">Chloride channel protein</fullName>
    </submittedName>
</protein>
<dbReference type="PANTHER" id="PTHR43427">
    <property type="entry name" value="CHLORIDE CHANNEL PROTEIN CLC-E"/>
    <property type="match status" value="1"/>
</dbReference>
<keyword evidence="4 10" id="KW-1133">Transmembrane helix</keyword>
<evidence type="ECO:0000256" key="7">
    <source>
        <dbReference type="ARBA" id="ARBA00023173"/>
    </source>
</evidence>
<organism evidence="11 12">
    <name type="scientific">Corynebacterium alimapuense</name>
    <dbReference type="NCBI Taxonomy" id="1576874"/>
    <lineage>
        <taxon>Bacteria</taxon>
        <taxon>Bacillati</taxon>
        <taxon>Actinomycetota</taxon>
        <taxon>Actinomycetes</taxon>
        <taxon>Mycobacteriales</taxon>
        <taxon>Corynebacteriaceae</taxon>
        <taxon>Corynebacterium</taxon>
    </lineage>
</organism>
<keyword evidence="3 10" id="KW-0812">Transmembrane</keyword>
<dbReference type="InterPro" id="IPR050368">
    <property type="entry name" value="ClC-type_chloride_channel"/>
</dbReference>
<evidence type="ECO:0000256" key="10">
    <source>
        <dbReference type="SAM" id="Phobius"/>
    </source>
</evidence>
<dbReference type="GO" id="GO:0034707">
    <property type="term" value="C:chloride channel complex"/>
    <property type="evidence" value="ECO:0007669"/>
    <property type="project" value="UniProtKB-KW"/>
</dbReference>
<dbReference type="RefSeq" id="WP_123048420.1">
    <property type="nucleotide sequence ID" value="NZ_PTJO01000005.1"/>
</dbReference>
<keyword evidence="12" id="KW-1185">Reference proteome</keyword>
<name>A0A3M8K5I1_9CORY</name>
<dbReference type="GO" id="GO:0005254">
    <property type="term" value="F:chloride channel activity"/>
    <property type="evidence" value="ECO:0007669"/>
    <property type="project" value="UniProtKB-KW"/>
</dbReference>
<feature type="transmembrane region" description="Helical" evidence="10">
    <location>
        <begin position="6"/>
        <end position="30"/>
    </location>
</feature>
<evidence type="ECO:0000256" key="4">
    <source>
        <dbReference type="ARBA" id="ARBA00022989"/>
    </source>
</evidence>
<evidence type="ECO:0000313" key="11">
    <source>
        <dbReference type="EMBL" id="RNE48487.1"/>
    </source>
</evidence>
<evidence type="ECO:0000256" key="9">
    <source>
        <dbReference type="ARBA" id="ARBA00023303"/>
    </source>
</evidence>
<evidence type="ECO:0000256" key="6">
    <source>
        <dbReference type="ARBA" id="ARBA00023136"/>
    </source>
</evidence>
<dbReference type="PRINTS" id="PR00762">
    <property type="entry name" value="CLCHANNEL"/>
</dbReference>
<keyword evidence="6 10" id="KW-0472">Membrane</keyword>
<sequence length="395" mass="40997">MFPRSLVFPALVVLGGLCAGVIGGSMAWLVHQIQHLATGLGLVSPIIVAGLGGVLAGLGWWWLRRQGPVRHVEEALLTDHQRLPLGRTTVDGLLQLLVVGSGASLGREQAPRQVAAAAIDALSARWHTSQEQRRRLIAAAAGAGLAAVYNVPLAGILFSIEVLPARRDWRTVVAAITMSIIATVTAWPIVGNQPIYQFPSPDFRLSTLAWVLLAIPLAVGAGRLFTAMIELAQRRSIQDPRWLPVTVGAATALVVAVSTALPGVTGNGEEILRGAFAPESALWVFGALLLAKPLLTAFSLGAGAVGGTMTPALAIGAALGAMAGLMLGIDPDLVAVFALIGAAGVLAVVQHAPIFAAIIAWELTGSPLWTLPLLLMVTGGAWLITKAIKARGEPS</sequence>
<reference evidence="11 12" key="1">
    <citation type="submission" date="2018-02" db="EMBL/GenBank/DDBJ databases">
        <title>Corynebacterium alimpuense sp. nov., a marine obligate actinomycete isolated from sediments of Valparaiso bay, Chile.</title>
        <authorList>
            <person name="Claverias F."/>
            <person name="Gonzales-Siles L."/>
            <person name="Salva-Serra F."/>
            <person name="Inganaes E."/>
            <person name="Molin K."/>
            <person name="Cumsille A."/>
            <person name="Undabarrena A."/>
            <person name="Couve E."/>
            <person name="Moore E.R.B."/>
            <person name="Gomila M."/>
            <person name="Camara B."/>
        </authorList>
    </citation>
    <scope>NUCLEOTIDE SEQUENCE [LARGE SCALE GENOMIC DNA]</scope>
    <source>
        <strain evidence="11 12">CCUG 69366</strain>
    </source>
</reference>
<dbReference type="OrthoDB" id="3261015at2"/>
<accession>A0A3M8K5I1</accession>
<evidence type="ECO:0000313" key="12">
    <source>
        <dbReference type="Proteomes" id="UP000266975"/>
    </source>
</evidence>
<dbReference type="SUPFAM" id="SSF81340">
    <property type="entry name" value="Clc chloride channel"/>
    <property type="match status" value="1"/>
</dbReference>
<evidence type="ECO:0000256" key="5">
    <source>
        <dbReference type="ARBA" id="ARBA00023065"/>
    </source>
</evidence>
<dbReference type="InterPro" id="IPR014743">
    <property type="entry name" value="Cl-channel_core"/>
</dbReference>
<keyword evidence="5" id="KW-0406">Ion transport</keyword>
<dbReference type="PANTHER" id="PTHR43427:SF6">
    <property type="entry name" value="CHLORIDE CHANNEL PROTEIN CLC-E"/>
    <property type="match status" value="1"/>
</dbReference>
<dbReference type="InterPro" id="IPR001807">
    <property type="entry name" value="ClC"/>
</dbReference>
<dbReference type="EMBL" id="PTJO01000005">
    <property type="protein sequence ID" value="RNE48487.1"/>
    <property type="molecule type" value="Genomic_DNA"/>
</dbReference>
<dbReference type="Gene3D" id="1.10.3080.10">
    <property type="entry name" value="Clc chloride channel"/>
    <property type="match status" value="1"/>
</dbReference>
<comment type="caution">
    <text evidence="11">The sequence shown here is derived from an EMBL/GenBank/DDBJ whole genome shotgun (WGS) entry which is preliminary data.</text>
</comment>
<keyword evidence="7" id="KW-0869">Chloride channel</keyword>
<dbReference type="Pfam" id="PF00654">
    <property type="entry name" value="Voltage_CLC"/>
    <property type="match status" value="1"/>
</dbReference>
<proteinExistence type="predicted"/>
<feature type="transmembrane region" description="Helical" evidence="10">
    <location>
        <begin position="335"/>
        <end position="361"/>
    </location>
</feature>
<feature type="transmembrane region" description="Helical" evidence="10">
    <location>
        <begin position="281"/>
        <end position="305"/>
    </location>
</feature>
<evidence type="ECO:0000256" key="2">
    <source>
        <dbReference type="ARBA" id="ARBA00022448"/>
    </source>
</evidence>
<keyword evidence="2" id="KW-0813">Transport</keyword>
<keyword evidence="8" id="KW-0868">Chloride</keyword>
<feature type="transmembrane region" description="Helical" evidence="10">
    <location>
        <begin position="312"/>
        <end position="329"/>
    </location>
</feature>
<feature type="transmembrane region" description="Helical" evidence="10">
    <location>
        <begin position="368"/>
        <end position="385"/>
    </location>
</feature>
<feature type="transmembrane region" description="Helical" evidence="10">
    <location>
        <begin position="42"/>
        <end position="63"/>
    </location>
</feature>
<evidence type="ECO:0000256" key="3">
    <source>
        <dbReference type="ARBA" id="ARBA00022692"/>
    </source>
</evidence>
<comment type="subcellular location">
    <subcellularLocation>
        <location evidence="1">Membrane</location>
        <topology evidence="1">Multi-pass membrane protein</topology>
    </subcellularLocation>
</comment>
<feature type="transmembrane region" description="Helical" evidence="10">
    <location>
        <begin position="136"/>
        <end position="160"/>
    </location>
</feature>
<evidence type="ECO:0000256" key="1">
    <source>
        <dbReference type="ARBA" id="ARBA00004141"/>
    </source>
</evidence>
<feature type="transmembrane region" description="Helical" evidence="10">
    <location>
        <begin position="210"/>
        <end position="229"/>
    </location>
</feature>
<evidence type="ECO:0000256" key="8">
    <source>
        <dbReference type="ARBA" id="ARBA00023214"/>
    </source>
</evidence>
<gene>
    <name evidence="11" type="ORF">C5L39_08275</name>
</gene>